<dbReference type="SUPFAM" id="SSF53474">
    <property type="entry name" value="alpha/beta-Hydrolases"/>
    <property type="match status" value="1"/>
</dbReference>
<dbReference type="Gene3D" id="3.40.50.1820">
    <property type="entry name" value="alpha/beta hydrolase"/>
    <property type="match status" value="1"/>
</dbReference>
<evidence type="ECO:0000313" key="4">
    <source>
        <dbReference type="EMBL" id="KAI5437255.1"/>
    </source>
</evidence>
<feature type="non-terminal residue" evidence="4">
    <location>
        <position position="1"/>
    </location>
</feature>
<keyword evidence="1" id="KW-0378">Hydrolase</keyword>
<reference evidence="4 5" key="1">
    <citation type="journal article" date="2022" name="Nat. Genet.">
        <title>Improved pea reference genome and pan-genome highlight genomic features and evolutionary characteristics.</title>
        <authorList>
            <person name="Yang T."/>
            <person name="Liu R."/>
            <person name="Luo Y."/>
            <person name="Hu S."/>
            <person name="Wang D."/>
            <person name="Wang C."/>
            <person name="Pandey M.K."/>
            <person name="Ge S."/>
            <person name="Xu Q."/>
            <person name="Li N."/>
            <person name="Li G."/>
            <person name="Huang Y."/>
            <person name="Saxena R.K."/>
            <person name="Ji Y."/>
            <person name="Li M."/>
            <person name="Yan X."/>
            <person name="He Y."/>
            <person name="Liu Y."/>
            <person name="Wang X."/>
            <person name="Xiang C."/>
            <person name="Varshney R.K."/>
            <person name="Ding H."/>
            <person name="Gao S."/>
            <person name="Zong X."/>
        </authorList>
    </citation>
    <scope>NUCLEOTIDE SEQUENCE [LARGE SCALE GENOMIC DNA]</scope>
    <source>
        <strain evidence="4 5">cv. Zhongwan 6</strain>
    </source>
</reference>
<proteinExistence type="predicted"/>
<dbReference type="InterPro" id="IPR029058">
    <property type="entry name" value="AB_hydrolase_fold"/>
</dbReference>
<dbReference type="PANTHER" id="PTHR47759">
    <property type="entry name" value="OS04G0509100 PROTEIN"/>
    <property type="match status" value="1"/>
</dbReference>
<sequence>FCTRDDHSEFTHKWHIYMTGHSLGGALAILLALELSSNQLAKRGVISITMYNFGSPRVGNKRFVKVYNEKVKDSWRIVNHKDIIPTMGRFMSYCHINQPLFLAAGVSTNSLVSFNPML</sequence>
<evidence type="ECO:0000313" key="5">
    <source>
        <dbReference type="Proteomes" id="UP001058974"/>
    </source>
</evidence>
<evidence type="ECO:0000256" key="2">
    <source>
        <dbReference type="SAM" id="Phobius"/>
    </source>
</evidence>
<dbReference type="Proteomes" id="UP001058974">
    <property type="component" value="Chromosome 2"/>
</dbReference>
<feature type="non-terminal residue" evidence="4">
    <location>
        <position position="118"/>
    </location>
</feature>
<name>A0A9D5BB62_PEA</name>
<organism evidence="4 5">
    <name type="scientific">Pisum sativum</name>
    <name type="common">Garden pea</name>
    <name type="synonym">Lathyrus oleraceus</name>
    <dbReference type="NCBI Taxonomy" id="3888"/>
    <lineage>
        <taxon>Eukaryota</taxon>
        <taxon>Viridiplantae</taxon>
        <taxon>Streptophyta</taxon>
        <taxon>Embryophyta</taxon>
        <taxon>Tracheophyta</taxon>
        <taxon>Spermatophyta</taxon>
        <taxon>Magnoliopsida</taxon>
        <taxon>eudicotyledons</taxon>
        <taxon>Gunneridae</taxon>
        <taxon>Pentapetalae</taxon>
        <taxon>rosids</taxon>
        <taxon>fabids</taxon>
        <taxon>Fabales</taxon>
        <taxon>Fabaceae</taxon>
        <taxon>Papilionoideae</taxon>
        <taxon>50 kb inversion clade</taxon>
        <taxon>NPAAA clade</taxon>
        <taxon>Hologalegina</taxon>
        <taxon>IRL clade</taxon>
        <taxon>Fabeae</taxon>
        <taxon>Lathyrus</taxon>
    </lineage>
</organism>
<dbReference type="GO" id="GO:0006629">
    <property type="term" value="P:lipid metabolic process"/>
    <property type="evidence" value="ECO:0007669"/>
    <property type="project" value="InterPro"/>
</dbReference>
<feature type="domain" description="Fungal lipase-type" evidence="3">
    <location>
        <begin position="13"/>
        <end position="87"/>
    </location>
</feature>
<dbReference type="GO" id="GO:0016787">
    <property type="term" value="F:hydrolase activity"/>
    <property type="evidence" value="ECO:0007669"/>
    <property type="project" value="UniProtKB-KW"/>
</dbReference>
<dbReference type="PANTHER" id="PTHR47759:SF2">
    <property type="entry name" value="TRIGLYCERIDE LIPASE"/>
    <property type="match status" value="1"/>
</dbReference>
<dbReference type="Gramene" id="Psat02G0339300-T3">
    <property type="protein sequence ID" value="KAI5437255.1"/>
    <property type="gene ID" value="KIW84_023393"/>
</dbReference>
<dbReference type="Pfam" id="PF01764">
    <property type="entry name" value="Lipase_3"/>
    <property type="match status" value="1"/>
</dbReference>
<comment type="caution">
    <text evidence="4">The sequence shown here is derived from an EMBL/GenBank/DDBJ whole genome shotgun (WGS) entry which is preliminary data.</text>
</comment>
<gene>
    <name evidence="4" type="ORF">KIW84_023393</name>
</gene>
<keyword evidence="2" id="KW-1133">Transmembrane helix</keyword>
<dbReference type="EMBL" id="JAMSHJ010000002">
    <property type="protein sequence ID" value="KAI5437255.1"/>
    <property type="molecule type" value="Genomic_DNA"/>
</dbReference>
<keyword evidence="2" id="KW-0812">Transmembrane</keyword>
<accession>A0A9D5BB62</accession>
<protein>
    <recommendedName>
        <fullName evidence="3">Fungal lipase-type domain-containing protein</fullName>
    </recommendedName>
</protein>
<dbReference type="AlphaFoldDB" id="A0A9D5BB62"/>
<keyword evidence="5" id="KW-1185">Reference proteome</keyword>
<dbReference type="InterPro" id="IPR002921">
    <property type="entry name" value="Fungal_lipase-type"/>
</dbReference>
<evidence type="ECO:0000256" key="1">
    <source>
        <dbReference type="ARBA" id="ARBA00022801"/>
    </source>
</evidence>
<feature type="transmembrane region" description="Helical" evidence="2">
    <location>
        <begin position="14"/>
        <end position="33"/>
    </location>
</feature>
<evidence type="ECO:0000259" key="3">
    <source>
        <dbReference type="Pfam" id="PF01764"/>
    </source>
</evidence>
<keyword evidence="2" id="KW-0472">Membrane</keyword>